<evidence type="ECO:0000313" key="2">
    <source>
        <dbReference type="Proteomes" id="UP000887565"/>
    </source>
</evidence>
<organism evidence="2 3">
    <name type="scientific">Romanomermis culicivorax</name>
    <name type="common">Nematode worm</name>
    <dbReference type="NCBI Taxonomy" id="13658"/>
    <lineage>
        <taxon>Eukaryota</taxon>
        <taxon>Metazoa</taxon>
        <taxon>Ecdysozoa</taxon>
        <taxon>Nematoda</taxon>
        <taxon>Enoplea</taxon>
        <taxon>Dorylaimia</taxon>
        <taxon>Mermithida</taxon>
        <taxon>Mermithoidea</taxon>
        <taxon>Mermithidae</taxon>
        <taxon>Romanomermis</taxon>
    </lineage>
</organism>
<protein>
    <submittedName>
        <fullName evidence="3">Uncharacterized protein</fullName>
    </submittedName>
</protein>
<dbReference type="WBParaSite" id="nRc.2.0.1.t33183-RA">
    <property type="protein sequence ID" value="nRc.2.0.1.t33183-RA"/>
    <property type="gene ID" value="nRc.2.0.1.g33183"/>
</dbReference>
<reference evidence="3" key="1">
    <citation type="submission" date="2022-11" db="UniProtKB">
        <authorList>
            <consortium name="WormBaseParasite"/>
        </authorList>
    </citation>
    <scope>IDENTIFICATION</scope>
</reference>
<keyword evidence="2" id="KW-1185">Reference proteome</keyword>
<dbReference type="Proteomes" id="UP000887565">
    <property type="component" value="Unplaced"/>
</dbReference>
<feature type="region of interest" description="Disordered" evidence="1">
    <location>
        <begin position="20"/>
        <end position="39"/>
    </location>
</feature>
<name>A0A915K4C4_ROMCU</name>
<dbReference type="AlphaFoldDB" id="A0A915K4C4"/>
<feature type="compositionally biased region" description="Polar residues" evidence="1">
    <location>
        <begin position="134"/>
        <end position="143"/>
    </location>
</feature>
<sequence length="197" mass="21443">MLSETTIRIQAAHPLMLDFHPNSNDIRGQREWRPPRGAPPQRGLNLLGWLCSYYHEGNSLSRPNDLVQNTYAVYPNVNFMPLWEQHIHYNATPAPYVSTPTDSSCISSQSSELPLALPALPSTSPVPATGLDARTSSPSTSTANMVIPSKEIASAAPIISPGIVCWNGTTHASHNLCHICSSVCQIDNLTPPTKMFV</sequence>
<accession>A0A915K4C4</accession>
<evidence type="ECO:0000256" key="1">
    <source>
        <dbReference type="SAM" id="MobiDB-lite"/>
    </source>
</evidence>
<feature type="region of interest" description="Disordered" evidence="1">
    <location>
        <begin position="124"/>
        <end position="143"/>
    </location>
</feature>
<evidence type="ECO:0000313" key="3">
    <source>
        <dbReference type="WBParaSite" id="nRc.2.0.1.t33183-RA"/>
    </source>
</evidence>
<proteinExistence type="predicted"/>